<evidence type="ECO:0000313" key="1">
    <source>
        <dbReference type="EMBL" id="SVD38752.1"/>
    </source>
</evidence>
<protein>
    <submittedName>
        <fullName evidence="1">Uncharacterized protein</fullName>
    </submittedName>
</protein>
<organism evidence="1">
    <name type="scientific">marine metagenome</name>
    <dbReference type="NCBI Taxonomy" id="408172"/>
    <lineage>
        <taxon>unclassified sequences</taxon>
        <taxon>metagenomes</taxon>
        <taxon>ecological metagenomes</taxon>
    </lineage>
</organism>
<name>A0A382UWV9_9ZZZZ</name>
<sequence>IIDSGQDNRLTRTQENLIIEGSNLASATAIQILDGNVVLQTIQGSVVQTFIESHNQIIITPGHIRDSAEGADGTRSVVIWNTVGKSDASSSIGIDTGIPVVTGTSRDNLTYDRVEQNLDIYGYGFKSKRVGDIKFNLTHFRIEAADGAKIFPSDGNSTVASFDIKSDSHAILPVNVISSVADGSNRRIRVARSSAADALSSTNAVNLIANITTTPSIDSLGLDSSGNYRRDESIDINGSGLNTTYRIEIINADGSSMSPAMYVDLPTPGVSVDDNGGRIQISRDTFLTS</sequence>
<feature type="non-terminal residue" evidence="1">
    <location>
        <position position="1"/>
    </location>
</feature>
<dbReference type="AlphaFoldDB" id="A0A382UWV9"/>
<gene>
    <name evidence="1" type="ORF">METZ01_LOCUS391606</name>
</gene>
<proteinExistence type="predicted"/>
<dbReference type="EMBL" id="UINC01147426">
    <property type="protein sequence ID" value="SVD38752.1"/>
    <property type="molecule type" value="Genomic_DNA"/>
</dbReference>
<reference evidence="1" key="1">
    <citation type="submission" date="2018-05" db="EMBL/GenBank/DDBJ databases">
        <authorList>
            <person name="Lanie J.A."/>
            <person name="Ng W.-L."/>
            <person name="Kazmierczak K.M."/>
            <person name="Andrzejewski T.M."/>
            <person name="Davidsen T.M."/>
            <person name="Wayne K.J."/>
            <person name="Tettelin H."/>
            <person name="Glass J.I."/>
            <person name="Rusch D."/>
            <person name="Podicherti R."/>
            <person name="Tsui H.-C.T."/>
            <person name="Winkler M.E."/>
        </authorList>
    </citation>
    <scope>NUCLEOTIDE SEQUENCE</scope>
</reference>
<feature type="non-terminal residue" evidence="1">
    <location>
        <position position="289"/>
    </location>
</feature>
<accession>A0A382UWV9</accession>